<evidence type="ECO:0008006" key="2">
    <source>
        <dbReference type="Google" id="ProtNLM"/>
    </source>
</evidence>
<dbReference type="EMBL" id="UINC01004849">
    <property type="protein sequence ID" value="SVA17288.1"/>
    <property type="molecule type" value="Genomic_DNA"/>
</dbReference>
<accession>A0A381TP34</accession>
<dbReference type="AlphaFoldDB" id="A0A381TP34"/>
<gene>
    <name evidence="1" type="ORF">METZ01_LOCUS70142</name>
</gene>
<dbReference type="SUPFAM" id="SSF56112">
    <property type="entry name" value="Protein kinase-like (PK-like)"/>
    <property type="match status" value="1"/>
</dbReference>
<feature type="non-terminal residue" evidence="1">
    <location>
        <position position="1"/>
    </location>
</feature>
<proteinExistence type="predicted"/>
<dbReference type="InterPro" id="IPR011009">
    <property type="entry name" value="Kinase-like_dom_sf"/>
</dbReference>
<protein>
    <recommendedName>
        <fullName evidence="2">Aminoglycoside phosphotransferase domain-containing protein</fullName>
    </recommendedName>
</protein>
<reference evidence="1" key="1">
    <citation type="submission" date="2018-05" db="EMBL/GenBank/DDBJ databases">
        <authorList>
            <person name="Lanie J.A."/>
            <person name="Ng W.-L."/>
            <person name="Kazmierczak K.M."/>
            <person name="Andrzejewski T.M."/>
            <person name="Davidsen T.M."/>
            <person name="Wayne K.J."/>
            <person name="Tettelin H."/>
            <person name="Glass J.I."/>
            <person name="Rusch D."/>
            <person name="Podicherti R."/>
            <person name="Tsui H.-C.T."/>
            <person name="Winkler M.E."/>
        </authorList>
    </citation>
    <scope>NUCLEOTIDE SEQUENCE</scope>
</reference>
<evidence type="ECO:0000313" key="1">
    <source>
        <dbReference type="EMBL" id="SVA17288.1"/>
    </source>
</evidence>
<name>A0A381TP34_9ZZZZ</name>
<organism evidence="1">
    <name type="scientific">marine metagenome</name>
    <dbReference type="NCBI Taxonomy" id="408172"/>
    <lineage>
        <taxon>unclassified sequences</taxon>
        <taxon>metagenomes</taxon>
        <taxon>ecological metagenomes</taxon>
    </lineage>
</organism>
<sequence length="358" mass="41283">VLCELKPGMEIHSNFRWSSIHSLPDDCSILMDHCARDSTPWSYPGWLQEANSWVEYVLGEKGIEKTGYMIPEKIWSISYVASVPTNQGIYWFKAAPHFFPVESALTNWLHQNFSCITPSVVGIENSQNWMLMEDFQGADFNGIGNRNKLSEYLKLLGELQSECSDRSGELETLGLQRNDPRLLVEFIDWLNSRPQDIYIGLDKEQRNSLIGSLPALRDSAAELVNTKIPPTLEHGDMDASNAFVTNRGNVNRPIFMDWSDAVIRHPFFTMSSFWGLGVDEEFVAESYLKAFTRFSPMEDLRKEYRHSAILSALCRTAYYWEMKPRIANTIWWELEHFYLDMLRLVHRQSALCLRKGMG</sequence>